<protein>
    <submittedName>
        <fullName evidence="2">Uncharacterized protein</fullName>
    </submittedName>
</protein>
<evidence type="ECO:0000256" key="1">
    <source>
        <dbReference type="SAM" id="Phobius"/>
    </source>
</evidence>
<organism evidence="2 3">
    <name type="scientific">Spirulina subsalsa FACHB-351</name>
    <dbReference type="NCBI Taxonomy" id="234711"/>
    <lineage>
        <taxon>Bacteria</taxon>
        <taxon>Bacillati</taxon>
        <taxon>Cyanobacteriota</taxon>
        <taxon>Cyanophyceae</taxon>
        <taxon>Spirulinales</taxon>
        <taxon>Spirulinaceae</taxon>
        <taxon>Spirulina</taxon>
    </lineage>
</organism>
<feature type="transmembrane region" description="Helical" evidence="1">
    <location>
        <begin position="50"/>
        <end position="69"/>
    </location>
</feature>
<dbReference type="Proteomes" id="UP001526426">
    <property type="component" value="Unassembled WGS sequence"/>
</dbReference>
<evidence type="ECO:0000313" key="2">
    <source>
        <dbReference type="EMBL" id="MCW6038805.1"/>
    </source>
</evidence>
<proteinExistence type="predicted"/>
<comment type="caution">
    <text evidence="2">The sequence shown here is derived from an EMBL/GenBank/DDBJ whole genome shotgun (WGS) entry which is preliminary data.</text>
</comment>
<dbReference type="EMBL" id="JAIHOM010000181">
    <property type="protein sequence ID" value="MCW6038805.1"/>
    <property type="molecule type" value="Genomic_DNA"/>
</dbReference>
<keyword evidence="3" id="KW-1185">Reference proteome</keyword>
<keyword evidence="1" id="KW-0472">Membrane</keyword>
<accession>A0ABT3LBD6</accession>
<reference evidence="2 3" key="1">
    <citation type="submission" date="2021-08" db="EMBL/GenBank/DDBJ databases">
        <title>Draft genome sequence of Spirulina subsalsa with high tolerance to salinity and hype-accumulation of phycocyanin.</title>
        <authorList>
            <person name="Pei H."/>
            <person name="Jiang L."/>
        </authorList>
    </citation>
    <scope>NUCLEOTIDE SEQUENCE [LARGE SCALE GENOMIC DNA]</scope>
    <source>
        <strain evidence="2 3">FACHB-351</strain>
    </source>
</reference>
<name>A0ABT3LBD6_9CYAN</name>
<keyword evidence="1" id="KW-0812">Transmembrane</keyword>
<gene>
    <name evidence="2" type="ORF">K4A83_21400</name>
</gene>
<sequence>MQLNRTFFLTAITLILLLTRPSPGEAKMEHSTPLKDQTFEQIEQPLLLKLAVTAGGLGLIGLELWWFLFKDKANTP</sequence>
<keyword evidence="1" id="KW-1133">Transmembrane helix</keyword>
<dbReference type="RefSeq" id="WP_265266732.1">
    <property type="nucleotide sequence ID" value="NZ_JAIHOM010000181.1"/>
</dbReference>
<evidence type="ECO:0000313" key="3">
    <source>
        <dbReference type="Proteomes" id="UP001526426"/>
    </source>
</evidence>